<gene>
    <name evidence="1" type="ORF">S03H2_73049</name>
</gene>
<feature type="non-terminal residue" evidence="1">
    <location>
        <position position="1"/>
    </location>
</feature>
<organism evidence="1">
    <name type="scientific">marine sediment metagenome</name>
    <dbReference type="NCBI Taxonomy" id="412755"/>
    <lineage>
        <taxon>unclassified sequences</taxon>
        <taxon>metagenomes</taxon>
        <taxon>ecological metagenomes</taxon>
    </lineage>
</organism>
<dbReference type="AlphaFoldDB" id="X1JQR4"/>
<sequence length="35" mass="4100">VTQNAIYIKSHIKLDLLKNKAVWCEAKDDLHHKLI</sequence>
<protein>
    <submittedName>
        <fullName evidence="1">Uncharacterized protein</fullName>
    </submittedName>
</protein>
<proteinExistence type="predicted"/>
<dbReference type="EMBL" id="BARU01049804">
    <property type="protein sequence ID" value="GAH96407.1"/>
    <property type="molecule type" value="Genomic_DNA"/>
</dbReference>
<feature type="non-terminal residue" evidence="1">
    <location>
        <position position="35"/>
    </location>
</feature>
<comment type="caution">
    <text evidence="1">The sequence shown here is derived from an EMBL/GenBank/DDBJ whole genome shotgun (WGS) entry which is preliminary data.</text>
</comment>
<accession>X1JQR4</accession>
<reference evidence="1" key="1">
    <citation type="journal article" date="2014" name="Front. Microbiol.">
        <title>High frequency of phylogenetically diverse reductive dehalogenase-homologous genes in deep subseafloor sedimentary metagenomes.</title>
        <authorList>
            <person name="Kawai M."/>
            <person name="Futagami T."/>
            <person name="Toyoda A."/>
            <person name="Takaki Y."/>
            <person name="Nishi S."/>
            <person name="Hori S."/>
            <person name="Arai W."/>
            <person name="Tsubouchi T."/>
            <person name="Morono Y."/>
            <person name="Uchiyama I."/>
            <person name="Ito T."/>
            <person name="Fujiyama A."/>
            <person name="Inagaki F."/>
            <person name="Takami H."/>
        </authorList>
    </citation>
    <scope>NUCLEOTIDE SEQUENCE</scope>
    <source>
        <strain evidence="1">Expedition CK06-06</strain>
    </source>
</reference>
<name>X1JQR4_9ZZZZ</name>
<evidence type="ECO:0000313" key="1">
    <source>
        <dbReference type="EMBL" id="GAH96407.1"/>
    </source>
</evidence>